<dbReference type="Gene3D" id="1.10.150.240">
    <property type="entry name" value="Putative phosphatase, domain 2"/>
    <property type="match status" value="1"/>
</dbReference>
<dbReference type="SFLD" id="SFLDS00003">
    <property type="entry name" value="Haloacid_Dehalogenase"/>
    <property type="match status" value="1"/>
</dbReference>
<gene>
    <name evidence="1" type="ORF">A2318_00530</name>
</gene>
<evidence type="ECO:0008006" key="3">
    <source>
        <dbReference type="Google" id="ProtNLM"/>
    </source>
</evidence>
<evidence type="ECO:0000313" key="2">
    <source>
        <dbReference type="Proteomes" id="UP000177331"/>
    </source>
</evidence>
<dbReference type="NCBIfam" id="TIGR01509">
    <property type="entry name" value="HAD-SF-IA-v3"/>
    <property type="match status" value="1"/>
</dbReference>
<evidence type="ECO:0000313" key="1">
    <source>
        <dbReference type="EMBL" id="OGL98297.1"/>
    </source>
</evidence>
<accession>A0A1F7W7W7</accession>
<dbReference type="EMBL" id="MGFD01000029">
    <property type="protein sequence ID" value="OGL98297.1"/>
    <property type="molecule type" value="Genomic_DNA"/>
</dbReference>
<comment type="caution">
    <text evidence="1">The sequence shown here is derived from an EMBL/GenBank/DDBJ whole genome shotgun (WGS) entry which is preliminary data.</text>
</comment>
<dbReference type="STRING" id="1802421.A2318_00530"/>
<proteinExistence type="predicted"/>
<dbReference type="AlphaFoldDB" id="A0A1F7W7W7"/>
<dbReference type="InterPro" id="IPR023198">
    <property type="entry name" value="PGP-like_dom2"/>
</dbReference>
<reference evidence="1 2" key="1">
    <citation type="journal article" date="2016" name="Nat. Commun.">
        <title>Thousands of microbial genomes shed light on interconnected biogeochemical processes in an aquifer system.</title>
        <authorList>
            <person name="Anantharaman K."/>
            <person name="Brown C.T."/>
            <person name="Hug L.A."/>
            <person name="Sharon I."/>
            <person name="Castelle C.J."/>
            <person name="Probst A.J."/>
            <person name="Thomas B.C."/>
            <person name="Singh A."/>
            <person name="Wilkins M.J."/>
            <person name="Karaoz U."/>
            <person name="Brodie E.L."/>
            <person name="Williams K.H."/>
            <person name="Hubbard S.S."/>
            <person name="Banfield J.F."/>
        </authorList>
    </citation>
    <scope>NUCLEOTIDE SEQUENCE [LARGE SCALE GENOMIC DNA]</scope>
</reference>
<dbReference type="InterPro" id="IPR036412">
    <property type="entry name" value="HAD-like_sf"/>
</dbReference>
<protein>
    <recommendedName>
        <fullName evidence="3">Phosphatase</fullName>
    </recommendedName>
</protein>
<dbReference type="PANTHER" id="PTHR43481">
    <property type="entry name" value="FRUCTOSE-1-PHOSPHATE PHOSPHATASE"/>
    <property type="match status" value="1"/>
</dbReference>
<dbReference type="Gene3D" id="3.40.50.1000">
    <property type="entry name" value="HAD superfamily/HAD-like"/>
    <property type="match status" value="1"/>
</dbReference>
<dbReference type="SFLD" id="SFLDG01135">
    <property type="entry name" value="C1.5.6:_HAD__Beta-PGM__Phospha"/>
    <property type="match status" value="1"/>
</dbReference>
<dbReference type="PRINTS" id="PR00413">
    <property type="entry name" value="HADHALOGNASE"/>
</dbReference>
<dbReference type="InterPro" id="IPR051806">
    <property type="entry name" value="HAD-like_SPP"/>
</dbReference>
<organism evidence="1 2">
    <name type="scientific">Candidatus Uhrbacteria bacterium RIFOXYB2_FULL_45_11</name>
    <dbReference type="NCBI Taxonomy" id="1802421"/>
    <lineage>
        <taxon>Bacteria</taxon>
        <taxon>Candidatus Uhriibacteriota</taxon>
    </lineage>
</organism>
<sequence>MSLTRFDNIVFDMDGVLIESEFLQVEAEKFVCAKYGIVVPDHEWMTFKGRTNRSIFDYLVTTYAKKPVSVDELIAEKRAYVKRNISNVKMIPGALTFLLFLRDYRPRKKIALTTSTGREIQNVIFDRFHLHGYFDQTITGDDVTNGKPHPEPYRVTAERMGAQAEACVVIEDSDNGIKSAKAAGCFVVGITTSFSREVLLAAGADIIVDSYKELRKLFR</sequence>
<dbReference type="InterPro" id="IPR006439">
    <property type="entry name" value="HAD-SF_hydro_IA"/>
</dbReference>
<dbReference type="SFLD" id="SFLDG01129">
    <property type="entry name" value="C1.5:_HAD__Beta-PGM__Phosphata"/>
    <property type="match status" value="1"/>
</dbReference>
<dbReference type="GO" id="GO:0050308">
    <property type="term" value="F:sugar-phosphatase activity"/>
    <property type="evidence" value="ECO:0007669"/>
    <property type="project" value="TreeGrafter"/>
</dbReference>
<dbReference type="InterPro" id="IPR041492">
    <property type="entry name" value="HAD_2"/>
</dbReference>
<dbReference type="Proteomes" id="UP000177331">
    <property type="component" value="Unassembled WGS sequence"/>
</dbReference>
<dbReference type="PANTHER" id="PTHR43481:SF4">
    <property type="entry name" value="GLYCEROL-1-PHOSPHATE PHOSPHOHYDROLASE 1-RELATED"/>
    <property type="match status" value="1"/>
</dbReference>
<dbReference type="SUPFAM" id="SSF56784">
    <property type="entry name" value="HAD-like"/>
    <property type="match status" value="1"/>
</dbReference>
<name>A0A1F7W7W7_9BACT</name>
<dbReference type="InterPro" id="IPR023214">
    <property type="entry name" value="HAD_sf"/>
</dbReference>
<dbReference type="Pfam" id="PF13419">
    <property type="entry name" value="HAD_2"/>
    <property type="match status" value="1"/>
</dbReference>